<organism evidence="1 2">
    <name type="scientific">Tessaracoccus flavescens</name>
    <dbReference type="NCBI Taxonomy" id="399497"/>
    <lineage>
        <taxon>Bacteria</taxon>
        <taxon>Bacillati</taxon>
        <taxon>Actinomycetota</taxon>
        <taxon>Actinomycetes</taxon>
        <taxon>Propionibacteriales</taxon>
        <taxon>Propionibacteriaceae</taxon>
        <taxon>Tessaracoccus</taxon>
    </lineage>
</organism>
<reference evidence="1 2" key="1">
    <citation type="journal article" date="2008" name="Int. J. Syst. Evol. Microbiol.">
        <title>Tessaracoccus flavescens sp. nov., isolated from marine sediment.</title>
        <authorList>
            <person name="Lee D.W."/>
            <person name="Lee S.D."/>
        </authorList>
    </citation>
    <scope>NUCLEOTIDE SEQUENCE [LARGE SCALE GENOMIC DNA]</scope>
    <source>
        <strain evidence="1 2">SST-39T</strain>
    </source>
</reference>
<evidence type="ECO:0000313" key="1">
    <source>
        <dbReference type="EMBL" id="AQP52272.1"/>
    </source>
</evidence>
<name>A0A1Q2D1P1_9ACTN</name>
<keyword evidence="2" id="KW-1185">Reference proteome</keyword>
<dbReference type="AlphaFoldDB" id="A0A1Q2D1P1"/>
<protein>
    <recommendedName>
        <fullName evidence="3">Lipoprotein LpqB beta-propeller domain-containing protein</fullName>
    </recommendedName>
</protein>
<evidence type="ECO:0000313" key="2">
    <source>
        <dbReference type="Proteomes" id="UP000188235"/>
    </source>
</evidence>
<sequence>MTPVVTAQRVIALDEATVRAYDSQGVEVWATDWKPLAEEERATGQPPVLRQVSPEVIAVIDTGKVEGEGLSTSTYSAMVTLINIGDGALIKEVTVDGSASDTPKLGAIGLGFALPDRTAVVVLPGGEVVEAPPASSDARLVGAVSVGEHPIGLWETGSVSALSSFGGTGWSSSDSAPSAATVNSLVYGSDMDLLLLGRWNEPTTGQGKAGEVVFQVLDAASGNVLAKPECGPAVESQFVVSPDREWKVAGPLRIGPGNKVDCVGGGDGEKSVTFSAVTDQGRAFGAAAEGGVDPLLVDATPGQEPQTHELPEGAASPIGVMEGDLAIHWESKTGIITANPIER</sequence>
<dbReference type="KEGG" id="tfa:BW733_17025"/>
<proteinExistence type="predicted"/>
<dbReference type="Proteomes" id="UP000188235">
    <property type="component" value="Chromosome"/>
</dbReference>
<gene>
    <name evidence="1" type="ORF">BW733_17025</name>
</gene>
<accession>A0A1Q2D1P1</accession>
<dbReference type="EMBL" id="CP019607">
    <property type="protein sequence ID" value="AQP52272.1"/>
    <property type="molecule type" value="Genomic_DNA"/>
</dbReference>
<evidence type="ECO:0008006" key="3">
    <source>
        <dbReference type="Google" id="ProtNLM"/>
    </source>
</evidence>